<sequence length="151" mass="17220">MAKLADYGIVISDTPTVTIQGHQFPILLTMETMEYIADVYDDDYSKFEADMNEMINKSGGRISSKDLSASDLKIMRALIYGMLRTGGLEETPETIFKFLGMSATIVEIYGACMEIFAKQNFQVEDLKKSKKPQDYQTPKKRKNKKKKPQRK</sequence>
<protein>
    <recommendedName>
        <fullName evidence="8">Phage protein</fullName>
    </recommendedName>
</protein>
<gene>
    <name evidence="2" type="ORF">DAI13_13615</name>
    <name evidence="4" type="ORF">EY666_03680</name>
    <name evidence="3" type="ORF">NCTC13379_01076</name>
</gene>
<evidence type="ECO:0000313" key="5">
    <source>
        <dbReference type="Proteomes" id="UP000244140"/>
    </source>
</evidence>
<feature type="compositionally biased region" description="Basic residues" evidence="1">
    <location>
        <begin position="138"/>
        <end position="151"/>
    </location>
</feature>
<dbReference type="EMBL" id="SIYF01000077">
    <property type="protein sequence ID" value="TKK90008.1"/>
    <property type="molecule type" value="Genomic_DNA"/>
</dbReference>
<evidence type="ECO:0000313" key="2">
    <source>
        <dbReference type="EMBL" id="PTN78746.1"/>
    </source>
</evidence>
<dbReference type="AlphaFoldDB" id="A0A4U3MKA4"/>
<reference evidence="3 6" key="2">
    <citation type="submission" date="2018-06" db="EMBL/GenBank/DDBJ databases">
        <authorList>
            <consortium name="Pathogen Informatics"/>
            <person name="Doyle S."/>
        </authorList>
    </citation>
    <scope>NUCLEOTIDE SEQUENCE [LARGE SCALE GENOMIC DNA]</scope>
    <source>
        <strain evidence="3 6">NCTC13379</strain>
    </source>
</reference>
<evidence type="ECO:0000313" key="6">
    <source>
        <dbReference type="Proteomes" id="UP000254396"/>
    </source>
</evidence>
<accession>A0A4U3MKA4</accession>
<reference evidence="4 7" key="3">
    <citation type="submission" date="2019-02" db="EMBL/GenBank/DDBJ databases">
        <title>Bacteria dissemination in different level of health care in South Africa: the effectiveness of infections prevention and control.</title>
        <authorList>
            <person name="Shobo C."/>
            <person name="Amoako D.G."/>
            <person name="Allam M."/>
            <person name="Ismail A."/>
            <person name="Bester L.A."/>
            <person name="Essack S.Y."/>
        </authorList>
    </citation>
    <scope>NUCLEOTIDE SEQUENCE [LARGE SCALE GENOMIC DNA]</scope>
    <source>
        <strain evidence="4 7">2SIL2</strain>
    </source>
</reference>
<evidence type="ECO:0000313" key="7">
    <source>
        <dbReference type="Proteomes" id="UP000305511"/>
    </source>
</evidence>
<dbReference type="EMBL" id="UGIX01000001">
    <property type="protein sequence ID" value="STP64288.1"/>
    <property type="molecule type" value="Genomic_DNA"/>
</dbReference>
<dbReference type="EMBL" id="PZZH01000001">
    <property type="protein sequence ID" value="PTN78746.1"/>
    <property type="molecule type" value="Genomic_DNA"/>
</dbReference>
<dbReference type="Proteomes" id="UP000254396">
    <property type="component" value="Unassembled WGS sequence"/>
</dbReference>
<dbReference type="Proteomes" id="UP000244140">
    <property type="component" value="Unassembled WGS sequence"/>
</dbReference>
<proteinExistence type="predicted"/>
<dbReference type="Proteomes" id="UP000305511">
    <property type="component" value="Unassembled WGS sequence"/>
</dbReference>
<evidence type="ECO:0008006" key="8">
    <source>
        <dbReference type="Google" id="ProtNLM"/>
    </source>
</evidence>
<comment type="caution">
    <text evidence="4">The sequence shown here is derived from an EMBL/GenBank/DDBJ whole genome shotgun (WGS) entry which is preliminary data.</text>
</comment>
<feature type="region of interest" description="Disordered" evidence="1">
    <location>
        <begin position="127"/>
        <end position="151"/>
    </location>
</feature>
<organism evidence="4 7">
    <name type="scientific">Enterococcus faecalis</name>
    <name type="common">Streptococcus faecalis</name>
    <dbReference type="NCBI Taxonomy" id="1351"/>
    <lineage>
        <taxon>Bacteria</taxon>
        <taxon>Bacillati</taxon>
        <taxon>Bacillota</taxon>
        <taxon>Bacilli</taxon>
        <taxon>Lactobacillales</taxon>
        <taxon>Enterococcaceae</taxon>
        <taxon>Enterococcus</taxon>
    </lineage>
</organism>
<reference evidence="2 5" key="1">
    <citation type="submission" date="2018-04" db="EMBL/GenBank/DDBJ databases">
        <authorList>
            <person name="Van Tyne D."/>
        </authorList>
    </citation>
    <scope>NUCLEOTIDE SEQUENCE [LARGE SCALE GENOMIC DNA]</scope>
    <source>
        <strain evidence="2 5">B2535</strain>
    </source>
</reference>
<evidence type="ECO:0000313" key="3">
    <source>
        <dbReference type="EMBL" id="STP64288.1"/>
    </source>
</evidence>
<dbReference type="RefSeq" id="WP_002380802.1">
    <property type="nucleotide sequence ID" value="NZ_BLPO01000020.1"/>
</dbReference>
<evidence type="ECO:0000313" key="4">
    <source>
        <dbReference type="EMBL" id="TKK90008.1"/>
    </source>
</evidence>
<evidence type="ECO:0000256" key="1">
    <source>
        <dbReference type="SAM" id="MobiDB-lite"/>
    </source>
</evidence>
<name>A0A4U3MKA4_ENTFL</name>